<dbReference type="OrthoDB" id="10257049at2759"/>
<dbReference type="Proteomes" id="UP000287166">
    <property type="component" value="Unassembled WGS sequence"/>
</dbReference>
<protein>
    <submittedName>
        <fullName evidence="2">Zinc-type alcohol dehydrogenase-like protein</fullName>
    </submittedName>
</protein>
<name>A0A401H4N1_9APHY</name>
<sequence>MSTAVPATMKALLVQEGKKVAVKEVPVPTVGDDDILVKNVAVAQNPTDWKYVDFIRNAGTILGCDWSGYVVAVGKNVTSPKIGDQVAGFLQGGTYTDSGAYAEYVRTPAELSWVVPEGTISCEEAATLGCAFWTAVQALYEPSRLGLVEPPRKVEREEWIFISSGSSSVGQYAIQLAHLSGYKVATTSSPHNFELVKSLGADVVFDYHGPSAVSQIKNATGDQIRHAFDTICTKETQELCARALAPGGGKIILVLSPIPEAKVRDDVEVLPTLIYTSLGRTFTLGGVSYPPSHTDRAHMAAFLKKVPALVAQGQITPNRIHRWEGGLESISDGLQYMRKGKVSAEKIVYTL</sequence>
<dbReference type="AlphaFoldDB" id="A0A401H4N1"/>
<proteinExistence type="predicted"/>
<dbReference type="STRING" id="139825.A0A401H4N1"/>
<dbReference type="Pfam" id="PF00107">
    <property type="entry name" value="ADH_zinc_N"/>
    <property type="match status" value="1"/>
</dbReference>
<dbReference type="Gene3D" id="3.40.50.720">
    <property type="entry name" value="NAD(P)-binding Rossmann-like Domain"/>
    <property type="match status" value="1"/>
</dbReference>
<feature type="domain" description="Enoyl reductase (ER)" evidence="1">
    <location>
        <begin position="17"/>
        <end position="349"/>
    </location>
</feature>
<dbReference type="InterPro" id="IPR011032">
    <property type="entry name" value="GroES-like_sf"/>
</dbReference>
<dbReference type="InterPro" id="IPR047122">
    <property type="entry name" value="Trans-enoyl_RdTase-like"/>
</dbReference>
<dbReference type="EMBL" id="BFAD01000016">
    <property type="protein sequence ID" value="GBE89406.1"/>
    <property type="molecule type" value="Genomic_DNA"/>
</dbReference>
<reference evidence="2 3" key="1">
    <citation type="journal article" date="2018" name="Sci. Rep.">
        <title>Genome sequence of the cauliflower mushroom Sparassis crispa (Hanabiratake) and its association with beneficial usage.</title>
        <authorList>
            <person name="Kiyama R."/>
            <person name="Furutani Y."/>
            <person name="Kawaguchi K."/>
            <person name="Nakanishi T."/>
        </authorList>
    </citation>
    <scope>NUCLEOTIDE SEQUENCE [LARGE SCALE GENOMIC DNA]</scope>
</reference>
<dbReference type="RefSeq" id="XP_027620319.1">
    <property type="nucleotide sequence ID" value="XM_027764518.1"/>
</dbReference>
<dbReference type="Gene3D" id="3.90.180.10">
    <property type="entry name" value="Medium-chain alcohol dehydrogenases, catalytic domain"/>
    <property type="match status" value="1"/>
</dbReference>
<dbReference type="InterPro" id="IPR020843">
    <property type="entry name" value="ER"/>
</dbReference>
<dbReference type="GeneID" id="38786323"/>
<keyword evidence="3" id="KW-1185">Reference proteome</keyword>
<dbReference type="SUPFAM" id="SSF51735">
    <property type="entry name" value="NAD(P)-binding Rossmann-fold domains"/>
    <property type="match status" value="1"/>
</dbReference>
<accession>A0A401H4N1</accession>
<dbReference type="InParanoid" id="A0A401H4N1"/>
<dbReference type="InterPro" id="IPR036291">
    <property type="entry name" value="NAD(P)-bd_dom_sf"/>
</dbReference>
<dbReference type="Pfam" id="PF08240">
    <property type="entry name" value="ADH_N"/>
    <property type="match status" value="1"/>
</dbReference>
<dbReference type="SMART" id="SM00829">
    <property type="entry name" value="PKS_ER"/>
    <property type="match status" value="1"/>
</dbReference>
<dbReference type="PANTHER" id="PTHR45348:SF2">
    <property type="entry name" value="ZINC-TYPE ALCOHOL DEHYDROGENASE-LIKE PROTEIN C2E1P3.01"/>
    <property type="match status" value="1"/>
</dbReference>
<gene>
    <name evidence="2" type="ORF">SCP_1600670</name>
</gene>
<dbReference type="GO" id="GO:0016651">
    <property type="term" value="F:oxidoreductase activity, acting on NAD(P)H"/>
    <property type="evidence" value="ECO:0007669"/>
    <property type="project" value="InterPro"/>
</dbReference>
<evidence type="ECO:0000259" key="1">
    <source>
        <dbReference type="SMART" id="SM00829"/>
    </source>
</evidence>
<dbReference type="InterPro" id="IPR013149">
    <property type="entry name" value="ADH-like_C"/>
</dbReference>
<dbReference type="PANTHER" id="PTHR45348">
    <property type="entry name" value="HYPOTHETICAL OXIDOREDUCTASE (EUROFUNG)"/>
    <property type="match status" value="1"/>
</dbReference>
<dbReference type="SUPFAM" id="SSF50129">
    <property type="entry name" value="GroES-like"/>
    <property type="match status" value="1"/>
</dbReference>
<dbReference type="CDD" id="cd08249">
    <property type="entry name" value="enoyl_reductase_like"/>
    <property type="match status" value="1"/>
</dbReference>
<dbReference type="FunCoup" id="A0A401H4N1">
    <property type="interactions" value="9"/>
</dbReference>
<evidence type="ECO:0000313" key="3">
    <source>
        <dbReference type="Proteomes" id="UP000287166"/>
    </source>
</evidence>
<evidence type="ECO:0000313" key="2">
    <source>
        <dbReference type="EMBL" id="GBE89406.1"/>
    </source>
</evidence>
<organism evidence="2 3">
    <name type="scientific">Sparassis crispa</name>
    <dbReference type="NCBI Taxonomy" id="139825"/>
    <lineage>
        <taxon>Eukaryota</taxon>
        <taxon>Fungi</taxon>
        <taxon>Dikarya</taxon>
        <taxon>Basidiomycota</taxon>
        <taxon>Agaricomycotina</taxon>
        <taxon>Agaricomycetes</taxon>
        <taxon>Polyporales</taxon>
        <taxon>Sparassidaceae</taxon>
        <taxon>Sparassis</taxon>
    </lineage>
</organism>
<comment type="caution">
    <text evidence="2">The sequence shown here is derived from an EMBL/GenBank/DDBJ whole genome shotgun (WGS) entry which is preliminary data.</text>
</comment>
<dbReference type="InterPro" id="IPR013154">
    <property type="entry name" value="ADH-like_N"/>
</dbReference>